<evidence type="ECO:0000313" key="1">
    <source>
        <dbReference type="EMBL" id="PTQ43086.1"/>
    </source>
</evidence>
<dbReference type="Gramene" id="Mp5g04430.3">
    <property type="protein sequence ID" value="Mp5g04430.3.cds1"/>
    <property type="gene ID" value="Mp5g04430"/>
</dbReference>
<reference evidence="1" key="2">
    <citation type="submission" date="2017-12" db="EMBL/GenBank/DDBJ databases">
        <title>WGS assembly of Marchantia polymorpha.</title>
        <authorList>
            <person name="Bowman J.L."/>
            <person name="Kohchi T."/>
            <person name="Yamato K.T."/>
            <person name="Jenkins J."/>
            <person name="Shu S."/>
            <person name="Ishizaki K."/>
            <person name="Yamaoka S."/>
            <person name="Nishihama R."/>
            <person name="Nakamura Y."/>
            <person name="Berger F."/>
            <person name="Adam C."/>
            <person name="Aki S.S."/>
            <person name="Althoff F."/>
            <person name="Araki T."/>
            <person name="Arteaga-Vazquez M.A."/>
            <person name="Balasubrmanian S."/>
            <person name="Bauer D."/>
            <person name="Boehm C.R."/>
            <person name="Briginshaw L."/>
            <person name="Caballero-Perez J."/>
            <person name="Catarino B."/>
            <person name="Chen F."/>
            <person name="Chiyoda S."/>
            <person name="Chovatia M."/>
            <person name="Davies K.M."/>
            <person name="Delmans M."/>
            <person name="Demura T."/>
            <person name="Dierschke T."/>
            <person name="Dolan L."/>
            <person name="Dorantes-Acosta A.E."/>
            <person name="Eklund D.M."/>
            <person name="Florent S.N."/>
            <person name="Flores-Sandoval E."/>
            <person name="Fujiyama A."/>
            <person name="Fukuzawa H."/>
            <person name="Galik B."/>
            <person name="Grimanelli D."/>
            <person name="Grimwood J."/>
            <person name="Grossniklaus U."/>
            <person name="Hamada T."/>
            <person name="Haseloff J."/>
            <person name="Hetherington A.J."/>
            <person name="Higo A."/>
            <person name="Hirakawa Y."/>
            <person name="Hundley H.N."/>
            <person name="Ikeda Y."/>
            <person name="Inoue K."/>
            <person name="Inoue S."/>
            <person name="Ishida S."/>
            <person name="Jia Q."/>
            <person name="Kakita M."/>
            <person name="Kanazawa T."/>
            <person name="Kawai Y."/>
            <person name="Kawashima T."/>
            <person name="Kennedy M."/>
            <person name="Kinose K."/>
            <person name="Kinoshita T."/>
            <person name="Kohara Y."/>
            <person name="Koide E."/>
            <person name="Komatsu K."/>
            <person name="Kopischke S."/>
            <person name="Kubo M."/>
            <person name="Kyozuka J."/>
            <person name="Lagercrantz U."/>
            <person name="Lin S.S."/>
            <person name="Lindquist E."/>
            <person name="Lipzen A.M."/>
            <person name="Lu C."/>
            <person name="Luna E.D."/>
            <person name="Martienssen R.A."/>
            <person name="Minamino N."/>
            <person name="Mizutani M."/>
            <person name="Mizutani M."/>
            <person name="Mochizuki N."/>
            <person name="Monte I."/>
            <person name="Mosher R."/>
            <person name="Nagasaki H."/>
            <person name="Nakagami H."/>
            <person name="Naramoto S."/>
            <person name="Nishitani K."/>
            <person name="Ohtani M."/>
            <person name="Okamoto T."/>
            <person name="Okumura M."/>
            <person name="Phillips J."/>
            <person name="Pollak B."/>
            <person name="Reinders A."/>
            <person name="Roevekamp M."/>
            <person name="Sano R."/>
            <person name="Sawa S."/>
            <person name="Schmid M.W."/>
            <person name="Shirakawa M."/>
            <person name="Solano R."/>
            <person name="Spunde A."/>
            <person name="Suetsugu N."/>
            <person name="Sugano S."/>
            <person name="Sugiyama A."/>
            <person name="Sun R."/>
            <person name="Suzuki Y."/>
            <person name="Takenaka M."/>
            <person name="Takezawa D."/>
            <person name="Tomogane H."/>
            <person name="Tsuzuki M."/>
            <person name="Ueda T."/>
            <person name="Umeda M."/>
            <person name="Ward J.M."/>
            <person name="Watanabe Y."/>
            <person name="Yazaki K."/>
            <person name="Yokoyama R."/>
            <person name="Yoshitake Y."/>
            <person name="Yotsui I."/>
            <person name="Zachgo S."/>
            <person name="Schmutz J."/>
        </authorList>
    </citation>
    <scope>NUCLEOTIDE SEQUENCE [LARGE SCALE GENOMIC DNA]</scope>
    <source>
        <strain evidence="1">Tak-1</strain>
    </source>
</reference>
<dbReference type="Gramene" id="Mp5g04430.1">
    <property type="protein sequence ID" value="Mp5g04430.1.cds1"/>
    <property type="gene ID" value="Mp5g04430"/>
</dbReference>
<name>A0A2R6XAF1_MARPO</name>
<dbReference type="EMBL" id="KZ772699">
    <property type="protein sequence ID" value="PTQ43085.1"/>
    <property type="molecule type" value="Genomic_DNA"/>
</dbReference>
<dbReference type="Gramene" id="Mp5g04430.2">
    <property type="protein sequence ID" value="Mp5g04430.2.cds1"/>
    <property type="gene ID" value="Mp5g04430"/>
</dbReference>
<proteinExistence type="predicted"/>
<dbReference type="Proteomes" id="UP000244005">
    <property type="component" value="Unassembled WGS sequence"/>
</dbReference>
<dbReference type="AlphaFoldDB" id="A0A2R6XAF1"/>
<dbReference type="EMBL" id="KZ772699">
    <property type="protein sequence ID" value="PTQ43086.1"/>
    <property type="molecule type" value="Genomic_DNA"/>
</dbReference>
<dbReference type="EMBL" id="KZ772699">
    <property type="protein sequence ID" value="PTQ43087.1"/>
    <property type="molecule type" value="Genomic_DNA"/>
</dbReference>
<organism evidence="1 2">
    <name type="scientific">Marchantia polymorpha</name>
    <name type="common">Common liverwort</name>
    <name type="synonym">Marchantia aquatica</name>
    <dbReference type="NCBI Taxonomy" id="3197"/>
    <lineage>
        <taxon>Eukaryota</taxon>
        <taxon>Viridiplantae</taxon>
        <taxon>Streptophyta</taxon>
        <taxon>Embryophyta</taxon>
        <taxon>Marchantiophyta</taxon>
        <taxon>Marchantiopsida</taxon>
        <taxon>Marchantiidae</taxon>
        <taxon>Marchantiales</taxon>
        <taxon>Marchantiaceae</taxon>
        <taxon>Marchantia</taxon>
    </lineage>
</organism>
<protein>
    <submittedName>
        <fullName evidence="1">Uncharacterized protein</fullName>
    </submittedName>
</protein>
<gene>
    <name evidence="1" type="ORF">MARPO_0027s0182</name>
</gene>
<accession>A0A2R6XAF1</accession>
<evidence type="ECO:0000313" key="2">
    <source>
        <dbReference type="Proteomes" id="UP000244005"/>
    </source>
</evidence>
<keyword evidence="2" id="KW-1185">Reference proteome</keyword>
<sequence>MARPGLSTSIRIDKAQQQQFPNRRLPSLSNNILRIVLQLAVGQENVQIWTRVRAADRVRSPLAIVDEVNRSTRRTQFLTPSTTTTTTTTGIRIKSPDLIFECERDQAPAAAARLRGGPGCQILSTRCRWPGPRHGVTGLNKMLQLMS</sequence>
<reference evidence="2" key="1">
    <citation type="journal article" date="2017" name="Cell">
        <title>Insights into land plant evolution garnered from the Marchantia polymorpha genome.</title>
        <authorList>
            <person name="Bowman J.L."/>
            <person name="Kohchi T."/>
            <person name="Yamato K.T."/>
            <person name="Jenkins J."/>
            <person name="Shu S."/>
            <person name="Ishizaki K."/>
            <person name="Yamaoka S."/>
            <person name="Nishihama R."/>
            <person name="Nakamura Y."/>
            <person name="Berger F."/>
            <person name="Adam C."/>
            <person name="Aki S.S."/>
            <person name="Althoff F."/>
            <person name="Araki T."/>
            <person name="Arteaga-Vazquez M.A."/>
            <person name="Balasubrmanian S."/>
            <person name="Barry K."/>
            <person name="Bauer D."/>
            <person name="Boehm C.R."/>
            <person name="Briginshaw L."/>
            <person name="Caballero-Perez J."/>
            <person name="Catarino B."/>
            <person name="Chen F."/>
            <person name="Chiyoda S."/>
            <person name="Chovatia M."/>
            <person name="Davies K.M."/>
            <person name="Delmans M."/>
            <person name="Demura T."/>
            <person name="Dierschke T."/>
            <person name="Dolan L."/>
            <person name="Dorantes-Acosta A.E."/>
            <person name="Eklund D.M."/>
            <person name="Florent S.N."/>
            <person name="Flores-Sandoval E."/>
            <person name="Fujiyama A."/>
            <person name="Fukuzawa H."/>
            <person name="Galik B."/>
            <person name="Grimanelli D."/>
            <person name="Grimwood J."/>
            <person name="Grossniklaus U."/>
            <person name="Hamada T."/>
            <person name="Haseloff J."/>
            <person name="Hetherington A.J."/>
            <person name="Higo A."/>
            <person name="Hirakawa Y."/>
            <person name="Hundley H.N."/>
            <person name="Ikeda Y."/>
            <person name="Inoue K."/>
            <person name="Inoue S.I."/>
            <person name="Ishida S."/>
            <person name="Jia Q."/>
            <person name="Kakita M."/>
            <person name="Kanazawa T."/>
            <person name="Kawai Y."/>
            <person name="Kawashima T."/>
            <person name="Kennedy M."/>
            <person name="Kinose K."/>
            <person name="Kinoshita T."/>
            <person name="Kohara Y."/>
            <person name="Koide E."/>
            <person name="Komatsu K."/>
            <person name="Kopischke S."/>
            <person name="Kubo M."/>
            <person name="Kyozuka J."/>
            <person name="Lagercrantz U."/>
            <person name="Lin S.S."/>
            <person name="Lindquist E."/>
            <person name="Lipzen A.M."/>
            <person name="Lu C.W."/>
            <person name="De Luna E."/>
            <person name="Martienssen R.A."/>
            <person name="Minamino N."/>
            <person name="Mizutani M."/>
            <person name="Mizutani M."/>
            <person name="Mochizuki N."/>
            <person name="Monte I."/>
            <person name="Mosher R."/>
            <person name="Nagasaki H."/>
            <person name="Nakagami H."/>
            <person name="Naramoto S."/>
            <person name="Nishitani K."/>
            <person name="Ohtani M."/>
            <person name="Okamoto T."/>
            <person name="Okumura M."/>
            <person name="Phillips J."/>
            <person name="Pollak B."/>
            <person name="Reinders A."/>
            <person name="Rovekamp M."/>
            <person name="Sano R."/>
            <person name="Sawa S."/>
            <person name="Schmid M.W."/>
            <person name="Shirakawa M."/>
            <person name="Solano R."/>
            <person name="Spunde A."/>
            <person name="Suetsugu N."/>
            <person name="Sugano S."/>
            <person name="Sugiyama A."/>
            <person name="Sun R."/>
            <person name="Suzuki Y."/>
            <person name="Takenaka M."/>
            <person name="Takezawa D."/>
            <person name="Tomogane H."/>
            <person name="Tsuzuki M."/>
            <person name="Ueda T."/>
            <person name="Umeda M."/>
            <person name="Ward J.M."/>
            <person name="Watanabe Y."/>
            <person name="Yazaki K."/>
            <person name="Yokoyama R."/>
            <person name="Yoshitake Y."/>
            <person name="Yotsui I."/>
            <person name="Zachgo S."/>
            <person name="Schmutz J."/>
        </authorList>
    </citation>
    <scope>NUCLEOTIDE SEQUENCE [LARGE SCALE GENOMIC DNA]</scope>
    <source>
        <strain evidence="2">Tak-1</strain>
    </source>
</reference>